<evidence type="ECO:0000313" key="1">
    <source>
        <dbReference type="EMBL" id="RDY09191.1"/>
    </source>
</evidence>
<dbReference type="PANTHER" id="PTHR48258:SF9">
    <property type="entry name" value="OS01G0348150 PROTEIN"/>
    <property type="match status" value="1"/>
</dbReference>
<protein>
    <submittedName>
        <fullName evidence="1">Uncharacterized protein</fullName>
    </submittedName>
</protein>
<dbReference type="Proteomes" id="UP000257109">
    <property type="component" value="Unassembled WGS sequence"/>
</dbReference>
<accession>A0A371I2E0</accession>
<feature type="non-terminal residue" evidence="1">
    <location>
        <position position="1"/>
    </location>
</feature>
<gene>
    <name evidence="1" type="ORF">CR513_06476</name>
</gene>
<dbReference type="PANTHER" id="PTHR48258">
    <property type="entry name" value="DUF4218 DOMAIN-CONTAINING PROTEIN-RELATED"/>
    <property type="match status" value="1"/>
</dbReference>
<comment type="caution">
    <text evidence="1">The sequence shown here is derived from an EMBL/GenBank/DDBJ whole genome shotgun (WGS) entry which is preliminary data.</text>
</comment>
<organism evidence="1 2">
    <name type="scientific">Mucuna pruriens</name>
    <name type="common">Velvet bean</name>
    <name type="synonym">Dolichos pruriens</name>
    <dbReference type="NCBI Taxonomy" id="157652"/>
    <lineage>
        <taxon>Eukaryota</taxon>
        <taxon>Viridiplantae</taxon>
        <taxon>Streptophyta</taxon>
        <taxon>Embryophyta</taxon>
        <taxon>Tracheophyta</taxon>
        <taxon>Spermatophyta</taxon>
        <taxon>Magnoliopsida</taxon>
        <taxon>eudicotyledons</taxon>
        <taxon>Gunneridae</taxon>
        <taxon>Pentapetalae</taxon>
        <taxon>rosids</taxon>
        <taxon>fabids</taxon>
        <taxon>Fabales</taxon>
        <taxon>Fabaceae</taxon>
        <taxon>Papilionoideae</taxon>
        <taxon>50 kb inversion clade</taxon>
        <taxon>NPAAA clade</taxon>
        <taxon>indigoferoid/millettioid clade</taxon>
        <taxon>Phaseoleae</taxon>
        <taxon>Mucuna</taxon>
    </lineage>
</organism>
<proteinExistence type="predicted"/>
<name>A0A371I2E0_MUCPR</name>
<dbReference type="EMBL" id="QJKJ01001103">
    <property type="protein sequence ID" value="RDY09191.1"/>
    <property type="molecule type" value="Genomic_DNA"/>
</dbReference>
<keyword evidence="2" id="KW-1185">Reference proteome</keyword>
<evidence type="ECO:0000313" key="2">
    <source>
        <dbReference type="Proteomes" id="UP000257109"/>
    </source>
</evidence>
<sequence>MSKNEKKKVLSSVYGHQSIAGLLFKFLKACCNARFEISWLKKLDELENEVVIILYQLEIYFTSSFFDTRVHLIHLVKEIKLYIVEEVIEFCSYYMSTTKFVRIHKFQHEGRYVGKGARGVMVKSMVLPYLSPHQNTMKKNNLGEMKNGLLTSIIGLSYNGLKRIF</sequence>
<reference evidence="1" key="1">
    <citation type="submission" date="2018-05" db="EMBL/GenBank/DDBJ databases">
        <title>Draft genome of Mucuna pruriens seed.</title>
        <authorList>
            <person name="Nnadi N.E."/>
            <person name="Vos R."/>
            <person name="Hasami M.H."/>
            <person name="Devisetty U.K."/>
            <person name="Aguiy J.C."/>
        </authorList>
    </citation>
    <scope>NUCLEOTIDE SEQUENCE [LARGE SCALE GENOMIC DNA]</scope>
    <source>
        <strain evidence="1">JCA_2017</strain>
    </source>
</reference>
<dbReference type="AlphaFoldDB" id="A0A371I2E0"/>